<reference evidence="2 3" key="1">
    <citation type="journal article" date="2018" name="Nat. Ecol. Evol.">
        <title>Pezizomycetes genomes reveal the molecular basis of ectomycorrhizal truffle lifestyle.</title>
        <authorList>
            <person name="Murat C."/>
            <person name="Payen T."/>
            <person name="Noel B."/>
            <person name="Kuo A."/>
            <person name="Morin E."/>
            <person name="Chen J."/>
            <person name="Kohler A."/>
            <person name="Krizsan K."/>
            <person name="Balestrini R."/>
            <person name="Da Silva C."/>
            <person name="Montanini B."/>
            <person name="Hainaut M."/>
            <person name="Levati E."/>
            <person name="Barry K.W."/>
            <person name="Belfiori B."/>
            <person name="Cichocki N."/>
            <person name="Clum A."/>
            <person name="Dockter R.B."/>
            <person name="Fauchery L."/>
            <person name="Guy J."/>
            <person name="Iotti M."/>
            <person name="Le Tacon F."/>
            <person name="Lindquist E.A."/>
            <person name="Lipzen A."/>
            <person name="Malagnac F."/>
            <person name="Mello A."/>
            <person name="Molinier V."/>
            <person name="Miyauchi S."/>
            <person name="Poulain J."/>
            <person name="Riccioni C."/>
            <person name="Rubini A."/>
            <person name="Sitrit Y."/>
            <person name="Splivallo R."/>
            <person name="Traeger S."/>
            <person name="Wang M."/>
            <person name="Zifcakova L."/>
            <person name="Wipf D."/>
            <person name="Zambonelli A."/>
            <person name="Paolocci F."/>
            <person name="Nowrousian M."/>
            <person name="Ottonello S."/>
            <person name="Baldrian P."/>
            <person name="Spatafora J.W."/>
            <person name="Henrissat B."/>
            <person name="Nagy L.G."/>
            <person name="Aury J.M."/>
            <person name="Wincker P."/>
            <person name="Grigoriev I.V."/>
            <person name="Bonfante P."/>
            <person name="Martin F.M."/>
        </authorList>
    </citation>
    <scope>NUCLEOTIDE SEQUENCE [LARGE SCALE GENOMIC DNA]</scope>
    <source>
        <strain evidence="2 3">ATCC MYA-4762</strain>
    </source>
</reference>
<feature type="compositionally biased region" description="Low complexity" evidence="1">
    <location>
        <begin position="76"/>
        <end position="92"/>
    </location>
</feature>
<evidence type="ECO:0000313" key="3">
    <source>
        <dbReference type="Proteomes" id="UP000267821"/>
    </source>
</evidence>
<dbReference type="EMBL" id="ML121577">
    <property type="protein sequence ID" value="RPB20102.1"/>
    <property type="molecule type" value="Genomic_DNA"/>
</dbReference>
<dbReference type="InParanoid" id="A0A3N4LF91"/>
<evidence type="ECO:0000256" key="1">
    <source>
        <dbReference type="SAM" id="MobiDB-lite"/>
    </source>
</evidence>
<keyword evidence="3" id="KW-1185">Reference proteome</keyword>
<evidence type="ECO:0000313" key="2">
    <source>
        <dbReference type="EMBL" id="RPB20102.1"/>
    </source>
</evidence>
<dbReference type="OrthoDB" id="10401547at2759"/>
<gene>
    <name evidence="2" type="ORF">L211DRAFT_572640</name>
</gene>
<accession>A0A3N4LF91</accession>
<organism evidence="2 3">
    <name type="scientific">Terfezia boudieri ATCC MYA-4762</name>
    <dbReference type="NCBI Taxonomy" id="1051890"/>
    <lineage>
        <taxon>Eukaryota</taxon>
        <taxon>Fungi</taxon>
        <taxon>Dikarya</taxon>
        <taxon>Ascomycota</taxon>
        <taxon>Pezizomycotina</taxon>
        <taxon>Pezizomycetes</taxon>
        <taxon>Pezizales</taxon>
        <taxon>Pezizaceae</taxon>
        <taxon>Terfezia</taxon>
    </lineage>
</organism>
<feature type="region of interest" description="Disordered" evidence="1">
    <location>
        <begin position="14"/>
        <end position="50"/>
    </location>
</feature>
<name>A0A3N4LF91_9PEZI</name>
<protein>
    <submittedName>
        <fullName evidence="2">Uncharacterized protein</fullName>
    </submittedName>
</protein>
<dbReference type="AlphaFoldDB" id="A0A3N4LF91"/>
<proteinExistence type="predicted"/>
<dbReference type="Proteomes" id="UP000267821">
    <property type="component" value="Unassembled WGS sequence"/>
</dbReference>
<feature type="region of interest" description="Disordered" evidence="1">
    <location>
        <begin position="76"/>
        <end position="110"/>
    </location>
</feature>
<sequence length="203" mass="23487">MPASIDSLPFCFRRTPEYRGTGPEYPPQVQPHHPLTPQKQKVRQPTVEEGAVPRCRTKTTGDIPPVWASPSVFDSPFTSQQQTTPQIKIQTPAKTKWASSPPTTPPRRYTPQVTDFALPRHRRYRLSLQWKPLLWDEEDPKAKGSPLQEIFPISYRDPDNTLSSQCPRNAGAPLRRKLIYSFEEHPRRRRRYTDGMVDRTKTE</sequence>